<keyword evidence="9" id="KW-1185">Reference proteome</keyword>
<dbReference type="Gene3D" id="2.115.10.20">
    <property type="entry name" value="Glycosyl hydrolase domain, family 43"/>
    <property type="match status" value="1"/>
</dbReference>
<dbReference type="Gene3D" id="2.60.120.560">
    <property type="entry name" value="Exo-inulinase, domain 1"/>
    <property type="match status" value="1"/>
</dbReference>
<evidence type="ECO:0000256" key="1">
    <source>
        <dbReference type="ARBA" id="ARBA00009902"/>
    </source>
</evidence>
<dbReference type="Pfam" id="PF00251">
    <property type="entry name" value="Glyco_hydro_32N"/>
    <property type="match status" value="1"/>
</dbReference>
<dbReference type="EC" id="3.2.1.26" evidence="2"/>
<organism evidence="8 9">
    <name type="scientific">Herbiconiux moechotypicola</name>
    <dbReference type="NCBI Taxonomy" id="637393"/>
    <lineage>
        <taxon>Bacteria</taxon>
        <taxon>Bacillati</taxon>
        <taxon>Actinomycetota</taxon>
        <taxon>Actinomycetes</taxon>
        <taxon>Micrococcales</taxon>
        <taxon>Microbacteriaceae</taxon>
        <taxon>Herbiconiux</taxon>
    </lineage>
</organism>
<reference evidence="8 9" key="1">
    <citation type="journal article" date="2019" name="Int. J. Syst. Evol. Microbiol.">
        <title>The Global Catalogue of Microorganisms (GCM) 10K type strain sequencing project: providing services to taxonomists for standard genome sequencing and annotation.</title>
        <authorList>
            <consortium name="The Broad Institute Genomics Platform"/>
            <consortium name="The Broad Institute Genome Sequencing Center for Infectious Disease"/>
            <person name="Wu L."/>
            <person name="Ma J."/>
        </authorList>
    </citation>
    <scope>NUCLEOTIDE SEQUENCE [LARGE SCALE GENOMIC DNA]</scope>
    <source>
        <strain evidence="8 9">JCM 16117</strain>
    </source>
</reference>
<dbReference type="Pfam" id="PF08244">
    <property type="entry name" value="Glyco_hydro_32C"/>
    <property type="match status" value="1"/>
</dbReference>
<dbReference type="Proteomes" id="UP001500929">
    <property type="component" value="Unassembled WGS sequence"/>
</dbReference>
<accession>A0ABN3DQ26</accession>
<keyword evidence="4 5" id="KW-0326">Glycosidase</keyword>
<dbReference type="SUPFAM" id="SSF75005">
    <property type="entry name" value="Arabinanase/levansucrase/invertase"/>
    <property type="match status" value="1"/>
</dbReference>
<keyword evidence="3 5" id="KW-0378">Hydrolase</keyword>
<evidence type="ECO:0000313" key="9">
    <source>
        <dbReference type="Proteomes" id="UP001500929"/>
    </source>
</evidence>
<dbReference type="PANTHER" id="PTHR43101">
    <property type="entry name" value="BETA-FRUCTOSIDASE"/>
    <property type="match status" value="1"/>
</dbReference>
<evidence type="ECO:0000313" key="8">
    <source>
        <dbReference type="EMBL" id="GAA2238678.1"/>
    </source>
</evidence>
<feature type="domain" description="Glycosyl hydrolase family 32 C-terminal" evidence="7">
    <location>
        <begin position="360"/>
        <end position="484"/>
    </location>
</feature>
<dbReference type="InterPro" id="IPR013148">
    <property type="entry name" value="Glyco_hydro_32_N"/>
</dbReference>
<sequence>MTQALFYRPLEGWFGDVMPVVHDGVCHLFYTHLDFDDTGSAEVSKKLRWAHLSTTDFVTFTEHPNAIPSGAPGEQDLLAGAGSVVGPADGVFHAFYVGINPHAVAPEREQVVLHATSSDLERWEKDEGFAFAADPRWYDANAWRDPFVVGDAERGWSMLLCAQLDLEPARRGGAVGVATSSDLVTWKAQPPLFAPGTTLAPECPEVFERDGVEYLLYSTYSDRFAVRYRRRPAGSQESWRAAAWDALDGNDFYAATSVDVAGRRILVGWIATRAGDSDRGHRQWGGDLVVHELVPRDDGTLGVLPLTERLDAFAPVAPQIEARSGDWRIEGASAVRSQPSAVEPFGWVSVATLDRPTLVRATVAAPEGAEEFGIAVQANEDFTAAYLVRFEPARGRFVFDRRPHRIDVPFDHEVDRSYVSDPDFEIERPLDGGAAAWAVTVMVEGSVISVYVDDVALTTRGYDLQGGAIGFYSAASALEVTEIAVSVR</sequence>
<dbReference type="InterPro" id="IPR013189">
    <property type="entry name" value="Glyco_hydro_32_C"/>
</dbReference>
<evidence type="ECO:0000256" key="5">
    <source>
        <dbReference type="RuleBase" id="RU362110"/>
    </source>
</evidence>
<comment type="similarity">
    <text evidence="1 5">Belongs to the glycosyl hydrolase 32 family.</text>
</comment>
<evidence type="ECO:0000256" key="3">
    <source>
        <dbReference type="ARBA" id="ARBA00022801"/>
    </source>
</evidence>
<dbReference type="RefSeq" id="WP_259481318.1">
    <property type="nucleotide sequence ID" value="NZ_BAAAQY010000007.1"/>
</dbReference>
<protein>
    <recommendedName>
        <fullName evidence="2">beta-fructofuranosidase</fullName>
        <ecNumber evidence="2">3.2.1.26</ecNumber>
    </recommendedName>
</protein>
<dbReference type="InterPro" id="IPR051214">
    <property type="entry name" value="GH32_Enzymes"/>
</dbReference>
<dbReference type="PANTHER" id="PTHR43101:SF1">
    <property type="entry name" value="BETA-FRUCTOSIDASE"/>
    <property type="match status" value="1"/>
</dbReference>
<gene>
    <name evidence="8" type="ORF">GCM10009851_24710</name>
</gene>
<feature type="domain" description="Glycosyl hydrolase family 32 N-terminal" evidence="6">
    <location>
        <begin position="9"/>
        <end position="285"/>
    </location>
</feature>
<evidence type="ECO:0000259" key="7">
    <source>
        <dbReference type="Pfam" id="PF08244"/>
    </source>
</evidence>
<name>A0ABN3DQ26_9MICO</name>
<evidence type="ECO:0000259" key="6">
    <source>
        <dbReference type="Pfam" id="PF00251"/>
    </source>
</evidence>
<evidence type="ECO:0000256" key="2">
    <source>
        <dbReference type="ARBA" id="ARBA00012758"/>
    </source>
</evidence>
<dbReference type="SMART" id="SM00640">
    <property type="entry name" value="Glyco_32"/>
    <property type="match status" value="1"/>
</dbReference>
<evidence type="ECO:0000256" key="4">
    <source>
        <dbReference type="ARBA" id="ARBA00023295"/>
    </source>
</evidence>
<dbReference type="EMBL" id="BAAAQY010000007">
    <property type="protein sequence ID" value="GAA2238678.1"/>
    <property type="molecule type" value="Genomic_DNA"/>
</dbReference>
<proteinExistence type="inferred from homology"/>
<dbReference type="InterPro" id="IPR023296">
    <property type="entry name" value="Glyco_hydro_beta-prop_sf"/>
</dbReference>
<dbReference type="CDD" id="cd08995">
    <property type="entry name" value="GH32_EcAec43-like"/>
    <property type="match status" value="1"/>
</dbReference>
<dbReference type="InterPro" id="IPR001362">
    <property type="entry name" value="Glyco_hydro_32"/>
</dbReference>
<comment type="caution">
    <text evidence="8">The sequence shown here is derived from an EMBL/GenBank/DDBJ whole genome shotgun (WGS) entry which is preliminary data.</text>
</comment>